<evidence type="ECO:0000256" key="2">
    <source>
        <dbReference type="ARBA" id="ARBA00018662"/>
    </source>
</evidence>
<reference evidence="3 4" key="1">
    <citation type="journal article" date="2009" name="J. Fish Dis.">
        <title>Genetic analysis of aquabirnaviruses isolated from wild fish reveals occurrence of natural reassortment of infectious pancreatic necrosis virus.</title>
        <authorList>
            <person name="Romero-Brey I."/>
            <person name="Bandin I."/>
            <person name="Cutrin J.M."/>
            <person name="Vakharia V.N."/>
            <person name="Dopazo C.P."/>
        </authorList>
    </citation>
    <scope>NUCLEOTIDE SEQUENCE [LARGE SCALE GENOMIC DNA]</scope>
    <source>
        <strain evidence="3 4">6B1a</strain>
    </source>
</reference>
<evidence type="ECO:0000256" key="1">
    <source>
        <dbReference type="ARBA" id="ARBA00006968"/>
    </source>
</evidence>
<dbReference type="InterPro" id="IPR004284">
    <property type="entry name" value="Birna_VP5"/>
</dbReference>
<dbReference type="Pfam" id="PF03042">
    <property type="entry name" value="Birna_VP5"/>
    <property type="match status" value="1"/>
</dbReference>
<accession>Q5U7Y9</accession>
<name>Q5U7Y9_9VIRU</name>
<dbReference type="Proteomes" id="UP000267310">
    <property type="component" value="Genome"/>
</dbReference>
<sequence>MAKALSNKQTQLISMQDEHKQSNRNLLEVHYASRDWTFQHSGRHNGETHLKTRDFVLQLRGLGLRKWCSCLFPWSTRIKGGCSLQMECEPDGTRVRPVAGDVTGPEESFQLREADIQEIRRSKLHAAGWALCPEWDHQRRHLRRQSV</sequence>
<evidence type="ECO:0000313" key="3">
    <source>
        <dbReference type="EMBL" id="AAV48851.1"/>
    </source>
</evidence>
<dbReference type="EMBL" id="AY780919">
    <property type="protein sequence ID" value="AAV48851.1"/>
    <property type="molecule type" value="Genomic_RNA"/>
</dbReference>
<protein>
    <recommendedName>
        <fullName evidence="2">Protein VP5</fullName>
    </recommendedName>
</protein>
<organism evidence="3 4">
    <name type="scientific">Infectious pancreatic necrosis virus</name>
    <dbReference type="NCBI Taxonomy" id="11002"/>
    <lineage>
        <taxon>Viruses</taxon>
        <taxon>Riboviria</taxon>
        <taxon>Orthornavirae</taxon>
        <taxon>Birnaviridae</taxon>
        <taxon>Aquabirnavirus</taxon>
        <taxon>Aquabirnavirus salmonidae</taxon>
    </lineage>
</organism>
<proteinExistence type="inferred from homology"/>
<comment type="similarity">
    <text evidence="1">Belongs to the avibirnavirus/aquabirnavirus VP5 protein family.</text>
</comment>
<evidence type="ECO:0000313" key="4">
    <source>
        <dbReference type="Proteomes" id="UP000267310"/>
    </source>
</evidence>